<dbReference type="AlphaFoldDB" id="A0AAD3SIN1"/>
<proteinExistence type="predicted"/>
<gene>
    <name evidence="1" type="ORF">Nepgr_013919</name>
</gene>
<comment type="caution">
    <text evidence="1">The sequence shown here is derived from an EMBL/GenBank/DDBJ whole genome shotgun (WGS) entry which is preliminary data.</text>
</comment>
<dbReference type="Proteomes" id="UP001279734">
    <property type="component" value="Unassembled WGS sequence"/>
</dbReference>
<accession>A0AAD3SIN1</accession>
<evidence type="ECO:0000313" key="1">
    <source>
        <dbReference type="EMBL" id="GMH12078.1"/>
    </source>
</evidence>
<organism evidence="1 2">
    <name type="scientific">Nepenthes gracilis</name>
    <name type="common">Slender pitcher plant</name>
    <dbReference type="NCBI Taxonomy" id="150966"/>
    <lineage>
        <taxon>Eukaryota</taxon>
        <taxon>Viridiplantae</taxon>
        <taxon>Streptophyta</taxon>
        <taxon>Embryophyta</taxon>
        <taxon>Tracheophyta</taxon>
        <taxon>Spermatophyta</taxon>
        <taxon>Magnoliopsida</taxon>
        <taxon>eudicotyledons</taxon>
        <taxon>Gunneridae</taxon>
        <taxon>Pentapetalae</taxon>
        <taxon>Caryophyllales</taxon>
        <taxon>Nepenthaceae</taxon>
        <taxon>Nepenthes</taxon>
    </lineage>
</organism>
<protein>
    <submittedName>
        <fullName evidence="1">Uncharacterized protein</fullName>
    </submittedName>
</protein>
<sequence>MRSSGKDWNQNSFHKNFVRSTQSDLAGLTGHIQNVQNFQTDWRKRERFLNYVIHSVCRLWEQVTLVLSMLKKVCPGNRSRETHAAFWYRSIICRRSMERRNQTPKVTHPTSS</sequence>
<name>A0AAD3SIN1_NEPGR</name>
<dbReference type="EMBL" id="BSYO01000011">
    <property type="protein sequence ID" value="GMH12078.1"/>
    <property type="molecule type" value="Genomic_DNA"/>
</dbReference>
<keyword evidence="2" id="KW-1185">Reference proteome</keyword>
<reference evidence="1" key="1">
    <citation type="submission" date="2023-05" db="EMBL/GenBank/DDBJ databases">
        <title>Nepenthes gracilis genome sequencing.</title>
        <authorList>
            <person name="Fukushima K."/>
        </authorList>
    </citation>
    <scope>NUCLEOTIDE SEQUENCE</scope>
    <source>
        <strain evidence="1">SING2019-196</strain>
    </source>
</reference>
<evidence type="ECO:0000313" key="2">
    <source>
        <dbReference type="Proteomes" id="UP001279734"/>
    </source>
</evidence>